<evidence type="ECO:0000256" key="3">
    <source>
        <dbReference type="ARBA" id="ARBA00022475"/>
    </source>
</evidence>
<protein>
    <submittedName>
        <fullName evidence="15">PTS mannose transporter subunit IIB</fullName>
    </submittedName>
</protein>
<keyword evidence="7 12" id="KW-0812">Transmembrane</keyword>
<evidence type="ECO:0000256" key="1">
    <source>
        <dbReference type="ARBA" id="ARBA00004651"/>
    </source>
</evidence>
<evidence type="ECO:0000256" key="7">
    <source>
        <dbReference type="ARBA" id="ARBA00022692"/>
    </source>
</evidence>
<dbReference type="PROSITE" id="PS51098">
    <property type="entry name" value="PTS_EIIB_TYPE_1"/>
    <property type="match status" value="1"/>
</dbReference>
<feature type="domain" description="PTS EIIC type-1" evidence="14">
    <location>
        <begin position="7"/>
        <end position="426"/>
    </location>
</feature>
<feature type="transmembrane region" description="Helical" evidence="12">
    <location>
        <begin position="314"/>
        <end position="330"/>
    </location>
</feature>
<dbReference type="InterPro" id="IPR018113">
    <property type="entry name" value="PTrfase_EIIB_Cys"/>
</dbReference>
<keyword evidence="3" id="KW-1003">Cell membrane</keyword>
<feature type="transmembrane region" description="Helical" evidence="12">
    <location>
        <begin position="392"/>
        <end position="414"/>
    </location>
</feature>
<dbReference type="GO" id="GO:0005886">
    <property type="term" value="C:plasma membrane"/>
    <property type="evidence" value="ECO:0007669"/>
    <property type="project" value="UniProtKB-SubCell"/>
</dbReference>
<dbReference type="PANTHER" id="PTHR30009:SF24">
    <property type="entry name" value="PTS SYSTEM, IIBC COMPONENT"/>
    <property type="match status" value="1"/>
</dbReference>
<keyword evidence="4" id="KW-0762">Sugar transport</keyword>
<feature type="domain" description="PTS EIIB type-1" evidence="13">
    <location>
        <begin position="439"/>
        <end position="520"/>
    </location>
</feature>
<keyword evidence="2" id="KW-0813">Transport</keyword>
<evidence type="ECO:0000256" key="9">
    <source>
        <dbReference type="ARBA" id="ARBA00022989"/>
    </source>
</evidence>
<evidence type="ECO:0000256" key="4">
    <source>
        <dbReference type="ARBA" id="ARBA00022597"/>
    </source>
</evidence>
<evidence type="ECO:0000256" key="6">
    <source>
        <dbReference type="ARBA" id="ARBA00022683"/>
    </source>
</evidence>
<dbReference type="AlphaFoldDB" id="A0A5J6WE90"/>
<dbReference type="InterPro" id="IPR009078">
    <property type="entry name" value="Ferritin-like_SF"/>
</dbReference>
<gene>
    <name evidence="15" type="ORF">DB723_00565</name>
</gene>
<feature type="transmembrane region" description="Helical" evidence="12">
    <location>
        <begin position="336"/>
        <end position="360"/>
    </location>
</feature>
<dbReference type="InterPro" id="IPR013013">
    <property type="entry name" value="PTS_EIIC_1"/>
</dbReference>
<reference evidence="16" key="1">
    <citation type="submission" date="2019-10" db="EMBL/GenBank/DDBJ databases">
        <title>Borrelia maritima sp. nov., a novel species of the Borrelia burgdorferi sensu lato complex, occupies a basal position to North American species.</title>
        <authorList>
            <person name="Margos G."/>
            <person name="Fedorova N."/>
            <person name="Becker N.S."/>
            <person name="Kleinjan J.E."/>
            <person name="Marosevic D."/>
            <person name="Krebs S."/>
            <person name="Hui L."/>
            <person name="Fingerle V."/>
            <person name="Lane R.S."/>
        </authorList>
    </citation>
    <scope>NUCLEOTIDE SEQUENCE [LARGE SCALE GENOMIC DNA]</scope>
    <source>
        <strain evidence="16">CA690</strain>
    </source>
</reference>
<dbReference type="SUPFAM" id="SSF47240">
    <property type="entry name" value="Ferritin-like"/>
    <property type="match status" value="1"/>
</dbReference>
<organism evidence="15 16">
    <name type="scientific">Borrelia maritima</name>
    <dbReference type="NCBI Taxonomy" id="2761123"/>
    <lineage>
        <taxon>Bacteria</taxon>
        <taxon>Pseudomonadati</taxon>
        <taxon>Spirochaetota</taxon>
        <taxon>Spirochaetia</taxon>
        <taxon>Spirochaetales</taxon>
        <taxon>Borreliaceae</taxon>
        <taxon>Borrelia</taxon>
    </lineage>
</organism>
<dbReference type="PROSITE" id="PS51103">
    <property type="entry name" value="PTS_EIIC_TYPE_1"/>
    <property type="match status" value="1"/>
</dbReference>
<dbReference type="InterPro" id="IPR003352">
    <property type="entry name" value="PTS_EIIC"/>
</dbReference>
<comment type="subcellular location">
    <subcellularLocation>
        <location evidence="1">Cell membrane</location>
        <topology evidence="1">Multi-pass membrane protein</topology>
    </subcellularLocation>
</comment>
<evidence type="ECO:0000259" key="14">
    <source>
        <dbReference type="PROSITE" id="PS51103"/>
    </source>
</evidence>
<dbReference type="GO" id="GO:0016301">
    <property type="term" value="F:kinase activity"/>
    <property type="evidence" value="ECO:0007669"/>
    <property type="project" value="UniProtKB-KW"/>
</dbReference>
<feature type="transmembrane region" description="Helical" evidence="12">
    <location>
        <begin position="92"/>
        <end position="111"/>
    </location>
</feature>
<evidence type="ECO:0000256" key="10">
    <source>
        <dbReference type="ARBA" id="ARBA00023136"/>
    </source>
</evidence>
<dbReference type="PANTHER" id="PTHR30009">
    <property type="entry name" value="CYTOCHROME C-TYPE SYNTHESIS PROTEIN AND PTS TRANSMEMBRANE COMPONENT"/>
    <property type="match status" value="1"/>
</dbReference>
<keyword evidence="5" id="KW-0808">Transferase</keyword>
<dbReference type="EMBL" id="CP044535">
    <property type="protein sequence ID" value="QFI14269.1"/>
    <property type="molecule type" value="Genomic_DNA"/>
</dbReference>
<dbReference type="CDD" id="cd00212">
    <property type="entry name" value="PTS_IIB_glc"/>
    <property type="match status" value="1"/>
</dbReference>
<dbReference type="RefSeq" id="WP_151551356.1">
    <property type="nucleotide sequence ID" value="NZ_CP044535.1"/>
</dbReference>
<dbReference type="InterPro" id="IPR050429">
    <property type="entry name" value="PTS_Glucose_EIICBA"/>
</dbReference>
<keyword evidence="6" id="KW-0598">Phosphotransferase system</keyword>
<evidence type="ECO:0000256" key="8">
    <source>
        <dbReference type="ARBA" id="ARBA00022777"/>
    </source>
</evidence>
<evidence type="ECO:0000259" key="13">
    <source>
        <dbReference type="PROSITE" id="PS51098"/>
    </source>
</evidence>
<evidence type="ECO:0000256" key="12">
    <source>
        <dbReference type="SAM" id="Phobius"/>
    </source>
</evidence>
<feature type="transmembrane region" description="Helical" evidence="12">
    <location>
        <begin position="131"/>
        <end position="154"/>
    </location>
</feature>
<reference evidence="15 16" key="2">
    <citation type="journal article" date="2020" name="Int. J. Syst. Evol. Microbiol.">
        <title>Borrelia maritima sp. nov., a novel species of the Borrelia burgdorferi sensu lato complex, occupying a basal position to North American species.</title>
        <authorList>
            <person name="Margos G."/>
            <person name="Fedorova N."/>
            <person name="Becker N.S."/>
            <person name="Kleinjan J.E."/>
            <person name="Marosevic D."/>
            <person name="Krebs S."/>
            <person name="Hui L."/>
            <person name="Fingerle V."/>
            <person name="Lane R.S."/>
        </authorList>
    </citation>
    <scope>NUCLEOTIDE SEQUENCE [LARGE SCALE GENOMIC DNA]</scope>
    <source>
        <strain evidence="15 16">CA690</strain>
    </source>
</reference>
<evidence type="ECO:0000256" key="5">
    <source>
        <dbReference type="ARBA" id="ARBA00022679"/>
    </source>
</evidence>
<feature type="transmembrane region" description="Helical" evidence="12">
    <location>
        <begin position="60"/>
        <end position="85"/>
    </location>
</feature>
<accession>A0A5J6WE90</accession>
<proteinExistence type="predicted"/>
<dbReference type="SUPFAM" id="SSF55604">
    <property type="entry name" value="Glucose permease domain IIB"/>
    <property type="match status" value="1"/>
</dbReference>
<dbReference type="InterPro" id="IPR036878">
    <property type="entry name" value="Glu_permease_IIB"/>
</dbReference>
<dbReference type="Gene3D" id="3.30.1360.60">
    <property type="entry name" value="Glucose permease domain IIB"/>
    <property type="match status" value="1"/>
</dbReference>
<keyword evidence="9 12" id="KW-1133">Transmembrane helix</keyword>
<keyword evidence="16" id="KW-1185">Reference proteome</keyword>
<evidence type="ECO:0000256" key="11">
    <source>
        <dbReference type="PROSITE-ProRule" id="PRU00421"/>
    </source>
</evidence>
<sequence length="566" mass="62598">MINFIKIINFSSLQKFSKALRVPISILPISCLLIGIGSVFSNSSNIVYIDKIFFQDVLGLMKAIGNAILLNMPLIFSIGIAIGVARMGQGTAALGGLIGYLTFNITENYFIETFSGLVEAEAMSSVGRINFLGVQTLNTGIAGSLAVGLVVGYLHNKFYNMKLPKPFIFFSECHFVPIVIILPFCVILAIFFCLIWSTFDKLIASLGAFVFKFEYFGSFLYGFLNRLLLPLGLHSILSFPFEFTSLGGVEVVNGNTVRGLKNIFYAQLLDPSLSKYSSGFAKISSGFYLSIMFGLPGAALGVYKGIVHEDKSKVAALLFSGALTAFLTGITEPLEFLFIFTAPLLYFVHAVYSGFALLLANFFDVTIGNTFSTGFLDFFMFGILQGNSKTNWISVIPLGAIFFVLYYFTFSWLYRYFDFQIFIADDPFFEGQEGKLESLGIAHLLIQGLGGFDNITKLDVCSTRLHVDVVNTELVDNNLLKEAGVLKVGFVNGKVQLFYGSNVYYIKKAVDTYSPKSLFEASVMVAVDNVKKGFKTYIEMKEDKKLEKQGKLGKTYKLSESESEED</sequence>
<keyword evidence="8" id="KW-0418">Kinase</keyword>
<dbReference type="PROSITE" id="PS01035">
    <property type="entry name" value="PTS_EIIB_TYPE_1_CYS"/>
    <property type="match status" value="1"/>
</dbReference>
<dbReference type="KEGG" id="bmat:DB723_00565"/>
<feature type="transmembrane region" description="Helical" evidence="12">
    <location>
        <begin position="20"/>
        <end position="40"/>
    </location>
</feature>
<feature type="transmembrane region" description="Helical" evidence="12">
    <location>
        <begin position="367"/>
        <end position="386"/>
    </location>
</feature>
<feature type="transmembrane region" description="Helical" evidence="12">
    <location>
        <begin position="203"/>
        <end position="224"/>
    </location>
</feature>
<feature type="active site" description="Phosphocysteine intermediate; for EIIB activity" evidence="11">
    <location>
        <position position="461"/>
    </location>
</feature>
<evidence type="ECO:0000313" key="16">
    <source>
        <dbReference type="Proteomes" id="UP000326393"/>
    </source>
</evidence>
<name>A0A5J6WE90_9SPIR</name>
<dbReference type="InterPro" id="IPR001996">
    <property type="entry name" value="PTS_IIB_1"/>
</dbReference>
<dbReference type="Pfam" id="PF00367">
    <property type="entry name" value="PTS_EIIB"/>
    <property type="match status" value="1"/>
</dbReference>
<feature type="transmembrane region" description="Helical" evidence="12">
    <location>
        <begin position="283"/>
        <end position="302"/>
    </location>
</feature>
<dbReference type="GO" id="GO:0008982">
    <property type="term" value="F:protein-N(PI)-phosphohistidine-sugar phosphotransferase activity"/>
    <property type="evidence" value="ECO:0007669"/>
    <property type="project" value="InterPro"/>
</dbReference>
<dbReference type="OrthoDB" id="350933at2"/>
<dbReference type="Proteomes" id="UP000326393">
    <property type="component" value="Chromosome"/>
</dbReference>
<dbReference type="Pfam" id="PF02378">
    <property type="entry name" value="PTS_EIIC"/>
    <property type="match status" value="1"/>
</dbReference>
<evidence type="ECO:0000256" key="2">
    <source>
        <dbReference type="ARBA" id="ARBA00022448"/>
    </source>
</evidence>
<dbReference type="GO" id="GO:0009401">
    <property type="term" value="P:phosphoenolpyruvate-dependent sugar phosphotransferase system"/>
    <property type="evidence" value="ECO:0007669"/>
    <property type="project" value="UniProtKB-KW"/>
</dbReference>
<keyword evidence="10 12" id="KW-0472">Membrane</keyword>
<evidence type="ECO:0000313" key="15">
    <source>
        <dbReference type="EMBL" id="QFI14269.1"/>
    </source>
</evidence>
<feature type="transmembrane region" description="Helical" evidence="12">
    <location>
        <begin position="175"/>
        <end position="197"/>
    </location>
</feature>
<dbReference type="GO" id="GO:0090563">
    <property type="term" value="F:protein-phosphocysteine-sugar phosphotransferase activity"/>
    <property type="evidence" value="ECO:0007669"/>
    <property type="project" value="TreeGrafter"/>
</dbReference>